<dbReference type="EMBL" id="MU001639">
    <property type="protein sequence ID" value="KAF2480557.1"/>
    <property type="molecule type" value="Genomic_DNA"/>
</dbReference>
<evidence type="ECO:0000256" key="1">
    <source>
        <dbReference type="SAM" id="MobiDB-lite"/>
    </source>
</evidence>
<gene>
    <name evidence="3" type="ORF">BDY17DRAFT_302011</name>
</gene>
<reference evidence="3" key="1">
    <citation type="journal article" date="2020" name="Stud. Mycol.">
        <title>101 Dothideomycetes genomes: a test case for predicting lifestyles and emergence of pathogens.</title>
        <authorList>
            <person name="Haridas S."/>
            <person name="Albert R."/>
            <person name="Binder M."/>
            <person name="Bloem J."/>
            <person name="Labutti K."/>
            <person name="Salamov A."/>
            <person name="Andreopoulos B."/>
            <person name="Baker S."/>
            <person name="Barry K."/>
            <person name="Bills G."/>
            <person name="Bluhm B."/>
            <person name="Cannon C."/>
            <person name="Castanera R."/>
            <person name="Culley D."/>
            <person name="Daum C."/>
            <person name="Ezra D."/>
            <person name="Gonzalez J."/>
            <person name="Henrissat B."/>
            <person name="Kuo A."/>
            <person name="Liang C."/>
            <person name="Lipzen A."/>
            <person name="Lutzoni F."/>
            <person name="Magnuson J."/>
            <person name="Mondo S."/>
            <person name="Nolan M."/>
            <person name="Ohm R."/>
            <person name="Pangilinan J."/>
            <person name="Park H.-J."/>
            <person name="Ramirez L."/>
            <person name="Alfaro M."/>
            <person name="Sun H."/>
            <person name="Tritt A."/>
            <person name="Yoshinaga Y."/>
            <person name="Zwiers L.-H."/>
            <person name="Turgeon B."/>
            <person name="Goodwin S."/>
            <person name="Spatafora J."/>
            <person name="Crous P."/>
            <person name="Grigoriev I."/>
        </authorList>
    </citation>
    <scope>NUCLEOTIDE SEQUENCE</scope>
    <source>
        <strain evidence="3">CBS 113389</strain>
    </source>
</reference>
<feature type="chain" id="PRO_5025349260" description="Secreted protein" evidence="2">
    <location>
        <begin position="28"/>
        <end position="119"/>
    </location>
</feature>
<evidence type="ECO:0000313" key="4">
    <source>
        <dbReference type="Proteomes" id="UP000799767"/>
    </source>
</evidence>
<dbReference type="AlphaFoldDB" id="A0A6A6PMS2"/>
<evidence type="ECO:0008006" key="5">
    <source>
        <dbReference type="Google" id="ProtNLM"/>
    </source>
</evidence>
<protein>
    <recommendedName>
        <fullName evidence="5">Secreted protein</fullName>
    </recommendedName>
</protein>
<feature type="region of interest" description="Disordered" evidence="1">
    <location>
        <begin position="56"/>
        <end position="75"/>
    </location>
</feature>
<evidence type="ECO:0000256" key="2">
    <source>
        <dbReference type="SAM" id="SignalP"/>
    </source>
</evidence>
<proteinExistence type="predicted"/>
<keyword evidence="4" id="KW-1185">Reference proteome</keyword>
<name>A0A6A6PMS2_9PEZI</name>
<sequence length="119" mass="12735">MAAGVGRGESLIDCRVPLLLILRASAAMTITSGQSRCCFVTTTALQCCRVHGMQPASEEAHGSQPHRTPTNLSMPRREIAARCTPGVLPILQGMRQSRCVASLSYLSPDMQGTMQCKSS</sequence>
<dbReference type="RefSeq" id="XP_033587127.1">
    <property type="nucleotide sequence ID" value="XM_033734342.1"/>
</dbReference>
<accession>A0A6A6PMS2</accession>
<keyword evidence="2" id="KW-0732">Signal</keyword>
<dbReference type="Proteomes" id="UP000799767">
    <property type="component" value="Unassembled WGS sequence"/>
</dbReference>
<feature type="signal peptide" evidence="2">
    <location>
        <begin position="1"/>
        <end position="27"/>
    </location>
</feature>
<dbReference type="GeneID" id="54475344"/>
<organism evidence="3 4">
    <name type="scientific">Neohortaea acidophila</name>
    <dbReference type="NCBI Taxonomy" id="245834"/>
    <lineage>
        <taxon>Eukaryota</taxon>
        <taxon>Fungi</taxon>
        <taxon>Dikarya</taxon>
        <taxon>Ascomycota</taxon>
        <taxon>Pezizomycotina</taxon>
        <taxon>Dothideomycetes</taxon>
        <taxon>Dothideomycetidae</taxon>
        <taxon>Mycosphaerellales</taxon>
        <taxon>Teratosphaeriaceae</taxon>
        <taxon>Neohortaea</taxon>
    </lineage>
</organism>
<evidence type="ECO:0000313" key="3">
    <source>
        <dbReference type="EMBL" id="KAF2480557.1"/>
    </source>
</evidence>